<accession>A0ABV5W9G4</accession>
<organism evidence="1 2">
    <name type="scientific">Ectobacillus funiculus</name>
    <dbReference type="NCBI Taxonomy" id="137993"/>
    <lineage>
        <taxon>Bacteria</taxon>
        <taxon>Bacillati</taxon>
        <taxon>Bacillota</taxon>
        <taxon>Bacilli</taxon>
        <taxon>Bacillales</taxon>
        <taxon>Bacillaceae</taxon>
        <taxon>Ectobacillus</taxon>
    </lineage>
</organism>
<keyword evidence="2" id="KW-1185">Reference proteome</keyword>
<gene>
    <name evidence="1" type="ORF">ACFFMS_01490</name>
</gene>
<name>A0ABV5W9G4_9BACI</name>
<evidence type="ECO:0000313" key="2">
    <source>
        <dbReference type="Proteomes" id="UP001589609"/>
    </source>
</evidence>
<dbReference type="EMBL" id="JBHMAF010000008">
    <property type="protein sequence ID" value="MFB9757227.1"/>
    <property type="molecule type" value="Genomic_DNA"/>
</dbReference>
<reference evidence="1 2" key="1">
    <citation type="submission" date="2024-09" db="EMBL/GenBank/DDBJ databases">
        <authorList>
            <person name="Sun Q."/>
            <person name="Mori K."/>
        </authorList>
    </citation>
    <scope>NUCLEOTIDE SEQUENCE [LARGE SCALE GENOMIC DNA]</scope>
    <source>
        <strain evidence="1 2">JCM 11201</strain>
    </source>
</reference>
<protein>
    <recommendedName>
        <fullName evidence="3">Phage protein</fullName>
    </recommendedName>
</protein>
<comment type="caution">
    <text evidence="1">The sequence shown here is derived from an EMBL/GenBank/DDBJ whole genome shotgun (WGS) entry which is preliminary data.</text>
</comment>
<dbReference type="RefSeq" id="WP_129726149.1">
    <property type="nucleotide sequence ID" value="NZ_JBHMAF010000008.1"/>
</dbReference>
<proteinExistence type="predicted"/>
<dbReference type="Proteomes" id="UP001589609">
    <property type="component" value="Unassembled WGS sequence"/>
</dbReference>
<evidence type="ECO:0008006" key="3">
    <source>
        <dbReference type="Google" id="ProtNLM"/>
    </source>
</evidence>
<sequence length="83" mass="9838">MNVTHIQVHVLGNYQFEDAHATIEIDGDKKYTVYAKYTRKREVKIIHDNELPAELEPLYNKMEKELNRRIRGLHSARLIFGEE</sequence>
<evidence type="ECO:0000313" key="1">
    <source>
        <dbReference type="EMBL" id="MFB9757227.1"/>
    </source>
</evidence>